<sequence>MGEQILAREILLKDFANCSDELFNLGIIRTDSFTGEIGEFIASKYFNLRLVGKSTKAYDAKCSQGYKYQIKSKILTKKSLNCSISNLKCLAFDFLIVVYFDEYYNPLYILKIPSKEISAEKYYVNSSVISMYSLDVNLLRLSEKEKSAIKNFALSYLSLRKANIIRSRRVVGDIGEYYACRRLNLKLCNNVNEKGLDAINQKGLTFEIKTRRVYDSGRRTSEARRLNKLKGKNADYLIVVTLNHAFECSGMWIMPMKNVVNPDSAHLTIVNKIIGVRNLVPSQINGLETGEKFVSFNEMNRQKQSLVLNNKQNERQSELADIIVPASGNHKGMYLILLVIIGFILVCLAF</sequence>
<evidence type="ECO:0000259" key="2">
    <source>
        <dbReference type="Pfam" id="PF22522"/>
    </source>
</evidence>
<evidence type="ECO:0000313" key="4">
    <source>
        <dbReference type="Proteomes" id="UP000616346"/>
    </source>
</evidence>
<feature type="transmembrane region" description="Helical" evidence="1">
    <location>
        <begin position="332"/>
        <end position="349"/>
    </location>
</feature>
<dbReference type="RefSeq" id="WP_191710436.1">
    <property type="nucleotide sequence ID" value="NZ_JACSPQ010000011.1"/>
</dbReference>
<evidence type="ECO:0000313" key="3">
    <source>
        <dbReference type="EMBL" id="MBD8002585.1"/>
    </source>
</evidence>
<feature type="domain" description="DUF6998" evidence="2">
    <location>
        <begin position="34"/>
        <end position="118"/>
    </location>
</feature>
<keyword evidence="4" id="KW-1185">Reference proteome</keyword>
<dbReference type="Proteomes" id="UP000616346">
    <property type="component" value="Unassembled WGS sequence"/>
</dbReference>
<keyword evidence="1" id="KW-0472">Membrane</keyword>
<gene>
    <name evidence="3" type="ORF">H9626_10225</name>
</gene>
<feature type="domain" description="DUF6998" evidence="2">
    <location>
        <begin position="168"/>
        <end position="257"/>
    </location>
</feature>
<name>A0ABR8VD03_9BACT</name>
<dbReference type="InterPro" id="IPR054267">
    <property type="entry name" value="DUF6998"/>
</dbReference>
<protein>
    <recommendedName>
        <fullName evidence="2">DUF6998 domain-containing protein</fullName>
    </recommendedName>
</protein>
<comment type="caution">
    <text evidence="3">The sequence shown here is derived from an EMBL/GenBank/DDBJ whole genome shotgun (WGS) entry which is preliminary data.</text>
</comment>
<dbReference type="EMBL" id="JACSPQ010000011">
    <property type="protein sequence ID" value="MBD8002585.1"/>
    <property type="molecule type" value="Genomic_DNA"/>
</dbReference>
<organism evidence="3 4">
    <name type="scientific">Phocaeicola faecium</name>
    <dbReference type="NCBI Taxonomy" id="2762213"/>
    <lineage>
        <taxon>Bacteria</taxon>
        <taxon>Pseudomonadati</taxon>
        <taxon>Bacteroidota</taxon>
        <taxon>Bacteroidia</taxon>
        <taxon>Bacteroidales</taxon>
        <taxon>Bacteroidaceae</taxon>
        <taxon>Phocaeicola</taxon>
    </lineage>
</organism>
<keyword evidence="1" id="KW-0812">Transmembrane</keyword>
<reference evidence="3 4" key="1">
    <citation type="submission" date="2020-08" db="EMBL/GenBank/DDBJ databases">
        <title>A Genomic Blueprint of the Chicken Gut Microbiome.</title>
        <authorList>
            <person name="Gilroy R."/>
            <person name="Ravi A."/>
            <person name="Getino M."/>
            <person name="Pursley I."/>
            <person name="Horton D.L."/>
            <person name="Alikhan N.-F."/>
            <person name="Baker D."/>
            <person name="Gharbi K."/>
            <person name="Hall N."/>
            <person name="Watson M."/>
            <person name="Adriaenssens E.M."/>
            <person name="Foster-Nyarko E."/>
            <person name="Jarju S."/>
            <person name="Secka A."/>
            <person name="Antonio M."/>
            <person name="Oren A."/>
            <person name="Chaudhuri R."/>
            <person name="La Ragione R.M."/>
            <person name="Hildebrand F."/>
            <person name="Pallen M.J."/>
        </authorList>
    </citation>
    <scope>NUCLEOTIDE SEQUENCE [LARGE SCALE GENOMIC DNA]</scope>
    <source>
        <strain evidence="3 4">Sa1YUN3</strain>
    </source>
</reference>
<accession>A0ABR8VD03</accession>
<proteinExistence type="predicted"/>
<dbReference type="Pfam" id="PF22522">
    <property type="entry name" value="DUF6998"/>
    <property type="match status" value="2"/>
</dbReference>
<keyword evidence="1" id="KW-1133">Transmembrane helix</keyword>
<evidence type="ECO:0000256" key="1">
    <source>
        <dbReference type="SAM" id="Phobius"/>
    </source>
</evidence>